<proteinExistence type="predicted"/>
<dbReference type="InterPro" id="IPR045679">
    <property type="entry name" value="DUF6199"/>
</dbReference>
<sequence length="191" mass="21364">MLALGIVCFVLAAALAYFAFQPKLAFYLDEGWKFRDRTEPSDTYVAVNGVGRIIGAVAAVVVGIACIGQHFSDKNEARAKQEQTDLYAAAKQRCESQVRPRFNETIKWDDGAIANHQEVQALADELEVEIEFVKDGVYRSGSQSNTPTENMWVRDRTLPKYYDMLLYYHGGLQSLGKSQQLTECSMARPPS</sequence>
<evidence type="ECO:0000259" key="1">
    <source>
        <dbReference type="Pfam" id="PF19701"/>
    </source>
</evidence>
<reference evidence="2 3" key="1">
    <citation type="submission" date="2018-12" db="EMBL/GenBank/DDBJ databases">
        <title>Draft genome sequences of Mycolicibacterium peregrinum isolated from a pig with lymphadenitis and from soil on the same Japanese pig farm.</title>
        <authorList>
            <person name="Komatsu T."/>
            <person name="Ohya K."/>
            <person name="Sawai K."/>
            <person name="Odoi J.O."/>
            <person name="Otsu K."/>
            <person name="Ota A."/>
            <person name="Ito T."/>
            <person name="Kawai M."/>
            <person name="Maruyama F."/>
        </authorList>
    </citation>
    <scope>NUCLEOTIDE SEQUENCE [LARGE SCALE GENOMIC DNA]</scope>
    <source>
        <strain evidence="2 3">138</strain>
    </source>
</reference>
<accession>A0A4Z0HJ50</accession>
<dbReference type="AlphaFoldDB" id="A0A4Z0HJ50"/>
<organism evidence="2 3">
    <name type="scientific">Mycolicibacterium peregrinum</name>
    <name type="common">Mycobacterium peregrinum</name>
    <dbReference type="NCBI Taxonomy" id="43304"/>
    <lineage>
        <taxon>Bacteria</taxon>
        <taxon>Bacillati</taxon>
        <taxon>Actinomycetota</taxon>
        <taxon>Actinomycetes</taxon>
        <taxon>Mycobacteriales</taxon>
        <taxon>Mycobacteriaceae</taxon>
        <taxon>Mycolicibacterium</taxon>
    </lineage>
</organism>
<protein>
    <recommendedName>
        <fullName evidence="1">DUF6199 domain-containing protein</fullName>
    </recommendedName>
</protein>
<keyword evidence="3" id="KW-1185">Reference proteome</keyword>
<dbReference type="Proteomes" id="UP000297792">
    <property type="component" value="Unassembled WGS sequence"/>
</dbReference>
<feature type="domain" description="DUF6199" evidence="1">
    <location>
        <begin position="8"/>
        <end position="66"/>
    </location>
</feature>
<gene>
    <name evidence="2" type="ORF">EJD98_24505</name>
</gene>
<dbReference type="EMBL" id="RWKA01000016">
    <property type="protein sequence ID" value="TGB38414.1"/>
    <property type="molecule type" value="Genomic_DNA"/>
</dbReference>
<dbReference type="RefSeq" id="WP_135362045.1">
    <property type="nucleotide sequence ID" value="NZ_JBLVUM010000002.1"/>
</dbReference>
<comment type="caution">
    <text evidence="2">The sequence shown here is derived from an EMBL/GenBank/DDBJ whole genome shotgun (WGS) entry which is preliminary data.</text>
</comment>
<dbReference type="Pfam" id="PF19701">
    <property type="entry name" value="DUF6199"/>
    <property type="match status" value="1"/>
</dbReference>
<evidence type="ECO:0000313" key="2">
    <source>
        <dbReference type="EMBL" id="TGB38414.1"/>
    </source>
</evidence>
<name>A0A4Z0HJ50_MYCPR</name>
<evidence type="ECO:0000313" key="3">
    <source>
        <dbReference type="Proteomes" id="UP000297792"/>
    </source>
</evidence>